<dbReference type="AlphaFoldDB" id="A0A5N6T8W4"/>
<organism evidence="1 2">
    <name type="scientific">Aspergillus pseudotamarii</name>
    <dbReference type="NCBI Taxonomy" id="132259"/>
    <lineage>
        <taxon>Eukaryota</taxon>
        <taxon>Fungi</taxon>
        <taxon>Dikarya</taxon>
        <taxon>Ascomycota</taxon>
        <taxon>Pezizomycotina</taxon>
        <taxon>Eurotiomycetes</taxon>
        <taxon>Eurotiomycetidae</taxon>
        <taxon>Eurotiales</taxon>
        <taxon>Aspergillaceae</taxon>
        <taxon>Aspergillus</taxon>
        <taxon>Aspergillus subgen. Circumdati</taxon>
    </lineage>
</organism>
<name>A0A5N6T8W4_ASPPS</name>
<accession>A0A5N6T8W4</accession>
<dbReference type="RefSeq" id="XP_031918783.1">
    <property type="nucleotide sequence ID" value="XM_032053365.1"/>
</dbReference>
<sequence length="61" mass="7232">MDDQVMFAFGNLDSREPEKQQVDYPTLSTQLFQERHSKRYWSISKARRLRIISSGLSQLLE</sequence>
<dbReference type="EMBL" id="ML743554">
    <property type="protein sequence ID" value="KAE8142720.1"/>
    <property type="molecule type" value="Genomic_DNA"/>
</dbReference>
<evidence type="ECO:0000313" key="2">
    <source>
        <dbReference type="Proteomes" id="UP000325672"/>
    </source>
</evidence>
<gene>
    <name evidence="1" type="ORF">BDV38DRAFT_235611</name>
</gene>
<protein>
    <submittedName>
        <fullName evidence="1">Uncharacterized protein</fullName>
    </submittedName>
</protein>
<dbReference type="Proteomes" id="UP000325672">
    <property type="component" value="Unassembled WGS sequence"/>
</dbReference>
<proteinExistence type="predicted"/>
<keyword evidence="2" id="KW-1185">Reference proteome</keyword>
<reference evidence="1 2" key="1">
    <citation type="submission" date="2019-04" db="EMBL/GenBank/DDBJ databases">
        <title>Friends and foes A comparative genomics study of 23 Aspergillus species from section Flavi.</title>
        <authorList>
            <consortium name="DOE Joint Genome Institute"/>
            <person name="Kjaerbolling I."/>
            <person name="Vesth T."/>
            <person name="Frisvad J.C."/>
            <person name="Nybo J.L."/>
            <person name="Theobald S."/>
            <person name="Kildgaard S."/>
            <person name="Isbrandt T."/>
            <person name="Kuo A."/>
            <person name="Sato A."/>
            <person name="Lyhne E.K."/>
            <person name="Kogle M.E."/>
            <person name="Wiebenga A."/>
            <person name="Kun R.S."/>
            <person name="Lubbers R.J."/>
            <person name="Makela M.R."/>
            <person name="Barry K."/>
            <person name="Chovatia M."/>
            <person name="Clum A."/>
            <person name="Daum C."/>
            <person name="Haridas S."/>
            <person name="He G."/>
            <person name="LaButti K."/>
            <person name="Lipzen A."/>
            <person name="Mondo S."/>
            <person name="Riley R."/>
            <person name="Salamov A."/>
            <person name="Simmons B.A."/>
            <person name="Magnuson J.K."/>
            <person name="Henrissat B."/>
            <person name="Mortensen U.H."/>
            <person name="Larsen T.O."/>
            <person name="Devries R.P."/>
            <person name="Grigoriev I.V."/>
            <person name="Machida M."/>
            <person name="Baker S.E."/>
            <person name="Andersen M.R."/>
        </authorList>
    </citation>
    <scope>NUCLEOTIDE SEQUENCE [LARGE SCALE GENOMIC DNA]</scope>
    <source>
        <strain evidence="1 2">CBS 117625</strain>
    </source>
</reference>
<evidence type="ECO:0000313" key="1">
    <source>
        <dbReference type="EMBL" id="KAE8142720.1"/>
    </source>
</evidence>
<dbReference type="GeneID" id="43637575"/>